<dbReference type="InterPro" id="IPR011992">
    <property type="entry name" value="EF-hand-dom_pair"/>
</dbReference>
<keyword evidence="1" id="KW-0106">Calcium</keyword>
<feature type="compositionally biased region" description="Basic and acidic residues" evidence="2">
    <location>
        <begin position="377"/>
        <end position="388"/>
    </location>
</feature>
<reference evidence="3" key="1">
    <citation type="submission" date="2021-02" db="EMBL/GenBank/DDBJ databases">
        <authorList>
            <person name="Dougan E. K."/>
            <person name="Rhodes N."/>
            <person name="Thang M."/>
            <person name="Chan C."/>
        </authorList>
    </citation>
    <scope>NUCLEOTIDE SEQUENCE</scope>
</reference>
<evidence type="ECO:0000313" key="4">
    <source>
        <dbReference type="Proteomes" id="UP000654075"/>
    </source>
</evidence>
<dbReference type="GO" id="GO:0005509">
    <property type="term" value="F:calcium ion binding"/>
    <property type="evidence" value="ECO:0007669"/>
    <property type="project" value="InterPro"/>
</dbReference>
<evidence type="ECO:0000256" key="2">
    <source>
        <dbReference type="SAM" id="MobiDB-lite"/>
    </source>
</evidence>
<feature type="non-terminal residue" evidence="3">
    <location>
        <position position="1"/>
    </location>
</feature>
<feature type="compositionally biased region" description="Basic residues" evidence="2">
    <location>
        <begin position="389"/>
        <end position="401"/>
    </location>
</feature>
<evidence type="ECO:0008006" key="5">
    <source>
        <dbReference type="Google" id="ProtNLM"/>
    </source>
</evidence>
<protein>
    <recommendedName>
        <fullName evidence="5">Calmodulin</fullName>
    </recommendedName>
</protein>
<organism evidence="3 4">
    <name type="scientific">Polarella glacialis</name>
    <name type="common">Dinoflagellate</name>
    <dbReference type="NCBI Taxonomy" id="89957"/>
    <lineage>
        <taxon>Eukaryota</taxon>
        <taxon>Sar</taxon>
        <taxon>Alveolata</taxon>
        <taxon>Dinophyceae</taxon>
        <taxon>Suessiales</taxon>
        <taxon>Suessiaceae</taxon>
        <taxon>Polarella</taxon>
    </lineage>
</organism>
<feature type="region of interest" description="Disordered" evidence="2">
    <location>
        <begin position="369"/>
        <end position="409"/>
    </location>
</feature>
<dbReference type="Gene3D" id="1.10.238.10">
    <property type="entry name" value="EF-hand"/>
    <property type="match status" value="1"/>
</dbReference>
<dbReference type="AlphaFoldDB" id="A0A813FDD4"/>
<dbReference type="InterPro" id="IPR018247">
    <property type="entry name" value="EF_Hand_1_Ca_BS"/>
</dbReference>
<proteinExistence type="predicted"/>
<accession>A0A813FDD4</accession>
<dbReference type="Proteomes" id="UP000654075">
    <property type="component" value="Unassembled WGS sequence"/>
</dbReference>
<keyword evidence="4" id="KW-1185">Reference proteome</keyword>
<comment type="caution">
    <text evidence="3">The sequence shown here is derived from an EMBL/GenBank/DDBJ whole genome shotgun (WGS) entry which is preliminary data.</text>
</comment>
<dbReference type="PROSITE" id="PS00018">
    <property type="entry name" value="EF_HAND_1"/>
    <property type="match status" value="1"/>
</dbReference>
<evidence type="ECO:0000256" key="1">
    <source>
        <dbReference type="ARBA" id="ARBA00022837"/>
    </source>
</evidence>
<dbReference type="InterPro" id="IPR022074">
    <property type="entry name" value="DUF3626"/>
</dbReference>
<sequence>VLHRVEQEVHLEEDNLAVAFGLFKKPGKDWLSAKEVKTMLHYLGFPCKKTDVEQVIAAVDTDGDKQMALTEFQMYVSQPCQKNALRHIRALAKSNHEAALWKLQIRMGKLGYDDMKLWKTLAWIREMAPIIVHLNIDSMLAWLEADTHYRNQFETAVSGGLLDPETRKKWERSLFMGAYDTPDVADFDKCKYGMLNAMYDSRGVLSCTQYGDSYLVLKDVRLRCTLSPEDSANLKANRLAVLDYYAHVLMEYTNAEIMKTVEVANSENPAELGDSSAVAPLKYKETQVHGEVRFDQHVERVVVAERHREDPFQTLRIQEVCKKYGWQFSWMIEEKDRLMTEATSKTKMGPKAWKKRLEALSSDYHAPTEEVAAPAAPEEKPLPAEAKAKPKVKAKAKPKAKAKAEAEKPQVKLGRRAALRLYLAPELANQDPWPKAERKEVSTSDTDAGVEVEVEVEVEQAKPRAKPMEASTSDADAGVEALSWQCNFLDLKACPPQMPLLESCHAMRLNLLKELKACPHLYLHLQASDCDVASDASDVSDAEGAPAEARVPHGFCFQAGEGSAQGAGKLHCVRRHAGVFRTQTFKQFDSTA</sequence>
<name>A0A813FDD4_POLGL</name>
<dbReference type="SUPFAM" id="SSF47473">
    <property type="entry name" value="EF-hand"/>
    <property type="match status" value="1"/>
</dbReference>
<gene>
    <name evidence="3" type="ORF">PGLA1383_LOCUS28631</name>
</gene>
<dbReference type="EMBL" id="CAJNNV010024847">
    <property type="protein sequence ID" value="CAE8610820.1"/>
    <property type="molecule type" value="Genomic_DNA"/>
</dbReference>
<dbReference type="CDD" id="cd00051">
    <property type="entry name" value="EFh"/>
    <property type="match status" value="1"/>
</dbReference>
<dbReference type="Pfam" id="PF12294">
    <property type="entry name" value="DUF3626"/>
    <property type="match status" value="1"/>
</dbReference>
<dbReference type="OrthoDB" id="3514773at2759"/>
<evidence type="ECO:0000313" key="3">
    <source>
        <dbReference type="EMBL" id="CAE8610820.1"/>
    </source>
</evidence>
<dbReference type="InterPro" id="IPR002048">
    <property type="entry name" value="EF_hand_dom"/>
</dbReference>